<evidence type="ECO:0000313" key="2">
    <source>
        <dbReference type="EMBL" id="RXW32733.1"/>
    </source>
</evidence>
<reference evidence="2 3" key="1">
    <citation type="submission" date="2018-01" db="EMBL/GenBank/DDBJ databases">
        <title>Lactibacter flavus gen. nov., sp. nov., a novel bacterium of the family Propionibacteriaceae isolated from raw milk and dairy products.</title>
        <authorList>
            <person name="Wenning M."/>
            <person name="Breitenwieser F."/>
            <person name="Huptas C."/>
            <person name="von Neubeck M."/>
            <person name="Busse H.-J."/>
            <person name="Scherer S."/>
        </authorList>
    </citation>
    <scope>NUCLEOTIDE SEQUENCE [LARGE SCALE GENOMIC DNA]</scope>
    <source>
        <strain evidence="2 3">VG341</strain>
    </source>
</reference>
<sequence>MLINPSTIDAVAFSVHTVSHTPEHEGASMSSISHGMNVDVITGQVVPGLNREAQDIERTVTDVDRLLQQVEANWKGNDARQFQQKWTGQYRNQLKRLAEELKQLADTARRNADNQRSTSSTL</sequence>
<proteinExistence type="predicted"/>
<dbReference type="InterPro" id="IPR010310">
    <property type="entry name" value="T7SS_ESAT-6-like"/>
</dbReference>
<evidence type="ECO:0008006" key="4">
    <source>
        <dbReference type="Google" id="ProtNLM"/>
    </source>
</evidence>
<evidence type="ECO:0000256" key="1">
    <source>
        <dbReference type="SAM" id="Coils"/>
    </source>
</evidence>
<dbReference type="Pfam" id="PF06013">
    <property type="entry name" value="WXG100"/>
    <property type="match status" value="1"/>
</dbReference>
<gene>
    <name evidence="2" type="ORF">C1706_06210</name>
</gene>
<organism evidence="2 3">
    <name type="scientific">Propioniciclava flava</name>
    <dbReference type="NCBI Taxonomy" id="2072026"/>
    <lineage>
        <taxon>Bacteria</taxon>
        <taxon>Bacillati</taxon>
        <taxon>Actinomycetota</taxon>
        <taxon>Actinomycetes</taxon>
        <taxon>Propionibacteriales</taxon>
        <taxon>Propionibacteriaceae</taxon>
        <taxon>Propioniciclava</taxon>
    </lineage>
</organism>
<accession>A0A4Q2EI21</accession>
<dbReference type="EMBL" id="PPCV01000003">
    <property type="protein sequence ID" value="RXW32733.1"/>
    <property type="molecule type" value="Genomic_DNA"/>
</dbReference>
<dbReference type="AlphaFoldDB" id="A0A4Q2EI21"/>
<name>A0A4Q2EI21_9ACTN</name>
<evidence type="ECO:0000313" key="3">
    <source>
        <dbReference type="Proteomes" id="UP000290624"/>
    </source>
</evidence>
<comment type="caution">
    <text evidence="2">The sequence shown here is derived from an EMBL/GenBank/DDBJ whole genome shotgun (WGS) entry which is preliminary data.</text>
</comment>
<feature type="coiled-coil region" evidence="1">
    <location>
        <begin position="53"/>
        <end position="118"/>
    </location>
</feature>
<protein>
    <recommendedName>
        <fullName evidence="4">WXG100 family type VII secretion target</fullName>
    </recommendedName>
</protein>
<dbReference type="Proteomes" id="UP000290624">
    <property type="component" value="Unassembled WGS sequence"/>
</dbReference>
<dbReference type="Gene3D" id="1.10.287.1060">
    <property type="entry name" value="ESAT-6-like"/>
    <property type="match status" value="1"/>
</dbReference>
<dbReference type="InterPro" id="IPR036689">
    <property type="entry name" value="ESAT-6-like_sf"/>
</dbReference>
<dbReference type="SUPFAM" id="SSF140453">
    <property type="entry name" value="EsxAB dimer-like"/>
    <property type="match status" value="1"/>
</dbReference>
<keyword evidence="1" id="KW-0175">Coiled coil</keyword>
<keyword evidence="3" id="KW-1185">Reference proteome</keyword>